<comment type="caution">
    <text evidence="3">The sequence shown here is derived from an EMBL/GenBank/DDBJ whole genome shotgun (WGS) entry which is preliminary data.</text>
</comment>
<dbReference type="Pfam" id="PF04434">
    <property type="entry name" value="SWIM"/>
    <property type="match status" value="1"/>
</dbReference>
<keyword evidence="1" id="KW-0862">Zinc</keyword>
<sequence>MGYDDYYFPASQPRRVSGGIKAQSQRGAFASRWWAKRWIETLERFNIGARLGRGRSYARQGQVLDIQITPGHVKAKVQGSERRPYQVSIKLKPLSAADWQKLTEAMAEEAQFSARLLAGEMPTDIEQLFAAEGLSLFPRTHGDLTTECSCPDYSNPCKHIAAVYYLLGEAFDNDPFLMFRLRGMERDTLLAQLGETADGDDDWVVAVPEPLPEEPSTFWAMPPLPETLTGALIAPAKSAALLRRLGPFPFWRGEVAPLESLEPMYAVMANGLLERSEPSGS</sequence>
<protein>
    <recommendedName>
        <fullName evidence="2">SWIM-type domain-containing protein</fullName>
    </recommendedName>
</protein>
<evidence type="ECO:0000259" key="2">
    <source>
        <dbReference type="PROSITE" id="PS50966"/>
    </source>
</evidence>
<keyword evidence="4" id="KW-1185">Reference proteome</keyword>
<dbReference type="PANTHER" id="PTHR38133">
    <property type="entry name" value="SLR1429 PROTEIN"/>
    <property type="match status" value="1"/>
</dbReference>
<dbReference type="GO" id="GO:0008270">
    <property type="term" value="F:zinc ion binding"/>
    <property type="evidence" value="ECO:0007669"/>
    <property type="project" value="UniProtKB-KW"/>
</dbReference>
<dbReference type="Proteomes" id="UP000035760">
    <property type="component" value="Unassembled WGS sequence"/>
</dbReference>
<reference evidence="3" key="1">
    <citation type="submission" date="2013-07" db="EMBL/GenBank/DDBJ databases">
        <authorList>
            <person name="McIlroy S."/>
        </authorList>
    </citation>
    <scope>NUCLEOTIDE SEQUENCE [LARGE SCALE GENOMIC DNA]</scope>
    <source>
        <strain evidence="3">Run_A_D11</strain>
    </source>
</reference>
<reference evidence="3" key="2">
    <citation type="submission" date="2014-03" db="EMBL/GenBank/DDBJ databases">
        <title>Candidatus Competibacter-lineage genomes retrieved from metagenomes reveal functional metabolic diversity.</title>
        <authorList>
            <person name="McIlroy S.J."/>
            <person name="Albertsen M."/>
            <person name="Andresen E.K."/>
            <person name="Saunders A.M."/>
            <person name="Kristiansen R."/>
            <person name="Stokholm-Bjerregaard M."/>
            <person name="Nielsen K.L."/>
            <person name="Nielsen P.H."/>
        </authorList>
    </citation>
    <scope>NUCLEOTIDE SEQUENCE</scope>
    <source>
        <strain evidence="3">Run_A_D11</strain>
    </source>
</reference>
<evidence type="ECO:0000313" key="4">
    <source>
        <dbReference type="Proteomes" id="UP000035760"/>
    </source>
</evidence>
<proteinExistence type="predicted"/>
<feature type="domain" description="SWIM-type" evidence="2">
    <location>
        <begin position="133"/>
        <end position="168"/>
    </location>
</feature>
<dbReference type="PANTHER" id="PTHR38133:SF1">
    <property type="entry name" value="SLR1429 PROTEIN"/>
    <property type="match status" value="1"/>
</dbReference>
<keyword evidence="1" id="KW-0863">Zinc-finger</keyword>
<gene>
    <name evidence="3" type="ORF">BN873_30016</name>
</gene>
<organism evidence="3 4">
    <name type="scientific">Candidatus Competibacter denitrificans Run_A_D11</name>
    <dbReference type="NCBI Taxonomy" id="1400863"/>
    <lineage>
        <taxon>Bacteria</taxon>
        <taxon>Pseudomonadati</taxon>
        <taxon>Pseudomonadota</taxon>
        <taxon>Gammaproteobacteria</taxon>
        <taxon>Candidatus Competibacteraceae</taxon>
        <taxon>Candidatus Competibacter</taxon>
    </lineage>
</organism>
<keyword evidence="1" id="KW-0479">Metal-binding</keyword>
<dbReference type="RefSeq" id="WP_048672450.1">
    <property type="nucleotide sequence ID" value="NZ_CBTJ020000036.1"/>
</dbReference>
<accession>W6M3U8</accession>
<dbReference type="PROSITE" id="PS50966">
    <property type="entry name" value="ZF_SWIM"/>
    <property type="match status" value="1"/>
</dbReference>
<dbReference type="OrthoDB" id="188274at2"/>
<name>W6M3U8_9GAMM</name>
<evidence type="ECO:0000256" key="1">
    <source>
        <dbReference type="PROSITE-ProRule" id="PRU00325"/>
    </source>
</evidence>
<evidence type="ECO:0000313" key="3">
    <source>
        <dbReference type="EMBL" id="CDI02352.1"/>
    </source>
</evidence>
<dbReference type="InterPro" id="IPR007527">
    <property type="entry name" value="Znf_SWIM"/>
</dbReference>
<dbReference type="EMBL" id="CBTJ020000036">
    <property type="protein sequence ID" value="CDI02352.1"/>
    <property type="molecule type" value="Genomic_DNA"/>
</dbReference>
<dbReference type="STRING" id="1400863.BN873_30016"/>
<dbReference type="AlphaFoldDB" id="W6M3U8"/>